<protein>
    <submittedName>
        <fullName evidence="3">NB-ARC domain-containing protein</fullName>
    </submittedName>
</protein>
<proteinExistence type="predicted"/>
<evidence type="ECO:0000313" key="2">
    <source>
        <dbReference type="Proteomes" id="UP000271087"/>
    </source>
</evidence>
<dbReference type="AlphaFoldDB" id="A0A182EBR2"/>
<reference evidence="3" key="1">
    <citation type="submission" date="2016-06" db="UniProtKB">
        <authorList>
            <consortium name="WormBaseParasite"/>
        </authorList>
    </citation>
    <scope>IDENTIFICATION</scope>
</reference>
<dbReference type="Proteomes" id="UP000271087">
    <property type="component" value="Unassembled WGS sequence"/>
</dbReference>
<organism evidence="3">
    <name type="scientific">Onchocerca ochengi</name>
    <name type="common">Filarial nematode worm</name>
    <dbReference type="NCBI Taxonomy" id="42157"/>
    <lineage>
        <taxon>Eukaryota</taxon>
        <taxon>Metazoa</taxon>
        <taxon>Ecdysozoa</taxon>
        <taxon>Nematoda</taxon>
        <taxon>Chromadorea</taxon>
        <taxon>Rhabditida</taxon>
        <taxon>Spirurina</taxon>
        <taxon>Spiruromorpha</taxon>
        <taxon>Filarioidea</taxon>
        <taxon>Onchocercidae</taxon>
        <taxon>Onchocerca</taxon>
    </lineage>
</organism>
<evidence type="ECO:0000313" key="1">
    <source>
        <dbReference type="EMBL" id="VDK77796.1"/>
    </source>
</evidence>
<reference evidence="1 2" key="2">
    <citation type="submission" date="2018-08" db="EMBL/GenBank/DDBJ databases">
        <authorList>
            <person name="Laetsch R D."/>
            <person name="Stevens L."/>
            <person name="Kumar S."/>
            <person name="Blaxter L. M."/>
        </authorList>
    </citation>
    <scope>NUCLEOTIDE SEQUENCE [LARGE SCALE GENOMIC DNA]</scope>
</reference>
<sequence length="308" mass="34982">METDIPDVLHEKVKQMDAEVERLRKVLQAKEAILDDVLCSINQLPKHPLNTNLIQNILNLELEQSENINLNGFKCCIAWSALFLDNICIAIKVENDTHHSILPSCAAICNCDLSDTVTIIFDDLLTTQYISPKSNRTLLVSFRKGLLLSKQIILVLDCDFVTVSDSCSDLAILSFLPSSIRNKQMRIVNVLDFDEPLKSFALSEMDDLSLKEGLELYQCLYACHFSKLLNITPSHLRNVLHNIGKFREVDFGAWQLFIGEPDTIWNTFIIYVNSIFTEGLSFQCRLFSRNECDMHLMAKILDESSTSS</sequence>
<name>A0A182EBR2_ONCOC</name>
<evidence type="ECO:0000313" key="3">
    <source>
        <dbReference type="WBParaSite" id="nOo.2.0.1.t05498-RA"/>
    </source>
</evidence>
<dbReference type="WBParaSite" id="nOo.2.0.1.t05498-RA">
    <property type="protein sequence ID" value="nOo.2.0.1.t05498-RA"/>
    <property type="gene ID" value="nOo.2.0.1.g05498"/>
</dbReference>
<gene>
    <name evidence="1" type="ORF">NOO_LOCUS5498</name>
</gene>
<keyword evidence="2" id="KW-1185">Reference proteome</keyword>
<dbReference type="EMBL" id="UYRW01001480">
    <property type="protein sequence ID" value="VDK77796.1"/>
    <property type="molecule type" value="Genomic_DNA"/>
</dbReference>
<accession>A0A182EBR2</accession>
<dbReference type="STRING" id="42157.A0A182EBR2"/>
<dbReference type="OrthoDB" id="5805043at2759"/>